<protein>
    <submittedName>
        <fullName evidence="1">Uncharacterized protein</fullName>
    </submittedName>
</protein>
<reference evidence="1 2" key="1">
    <citation type="journal article" date="2023" name="Science">
        <title>Complex scaffold remodeling in plant triterpene biosynthesis.</title>
        <authorList>
            <person name="De La Pena R."/>
            <person name="Hodgson H."/>
            <person name="Liu J.C."/>
            <person name="Stephenson M.J."/>
            <person name="Martin A.C."/>
            <person name="Owen C."/>
            <person name="Harkess A."/>
            <person name="Leebens-Mack J."/>
            <person name="Jimenez L.E."/>
            <person name="Osbourn A."/>
            <person name="Sattely E.S."/>
        </authorList>
    </citation>
    <scope>NUCLEOTIDE SEQUENCE [LARGE SCALE GENOMIC DNA]</scope>
    <source>
        <strain evidence="2">cv. JPN11</strain>
        <tissue evidence="1">Leaf</tissue>
    </source>
</reference>
<dbReference type="Proteomes" id="UP001164539">
    <property type="component" value="Chromosome 1"/>
</dbReference>
<organism evidence="1 2">
    <name type="scientific">Melia azedarach</name>
    <name type="common">Chinaberry tree</name>
    <dbReference type="NCBI Taxonomy" id="155640"/>
    <lineage>
        <taxon>Eukaryota</taxon>
        <taxon>Viridiplantae</taxon>
        <taxon>Streptophyta</taxon>
        <taxon>Embryophyta</taxon>
        <taxon>Tracheophyta</taxon>
        <taxon>Spermatophyta</taxon>
        <taxon>Magnoliopsida</taxon>
        <taxon>eudicotyledons</taxon>
        <taxon>Gunneridae</taxon>
        <taxon>Pentapetalae</taxon>
        <taxon>rosids</taxon>
        <taxon>malvids</taxon>
        <taxon>Sapindales</taxon>
        <taxon>Meliaceae</taxon>
        <taxon>Melia</taxon>
    </lineage>
</organism>
<proteinExistence type="predicted"/>
<keyword evidence="2" id="KW-1185">Reference proteome</keyword>
<evidence type="ECO:0000313" key="2">
    <source>
        <dbReference type="Proteomes" id="UP001164539"/>
    </source>
</evidence>
<evidence type="ECO:0000313" key="1">
    <source>
        <dbReference type="EMBL" id="KAJ4728680.1"/>
    </source>
</evidence>
<gene>
    <name evidence="1" type="ORF">OWV82_001573</name>
</gene>
<sequence>MPSLSSSLSWSLLGTIPLSSTILIALNRNSSSSYLETRIYGKKREVVLVELVVLLIGRDQPHLQGFPELFSLKQEDVKGKTLVASQYAEWLQVQPTKNFISRKNQSKAHMVTEVNLIWESDEKESSPKTSSSNGSVASRLLRYPAKRLYMGDTLTRSLQVLGGASQLSGQVSSLLPALQSTIKSIGIESIHELADVQPGDIVNLGAYLSLQVLSKQKITTKKTRARTMLTLLYELTYLFLSICHSPLLVPF</sequence>
<name>A0ACC1YY08_MELAZ</name>
<dbReference type="EMBL" id="CM051394">
    <property type="protein sequence ID" value="KAJ4728680.1"/>
    <property type="molecule type" value="Genomic_DNA"/>
</dbReference>
<comment type="caution">
    <text evidence="1">The sequence shown here is derived from an EMBL/GenBank/DDBJ whole genome shotgun (WGS) entry which is preliminary data.</text>
</comment>
<accession>A0ACC1YY08</accession>